<dbReference type="EMBL" id="PVNG01000049">
    <property type="protein sequence ID" value="PRX44877.1"/>
    <property type="molecule type" value="Genomic_DNA"/>
</dbReference>
<dbReference type="AlphaFoldDB" id="A0A2T0LNQ2"/>
<feature type="region of interest" description="Disordered" evidence="1">
    <location>
        <begin position="25"/>
        <end position="55"/>
    </location>
</feature>
<proteinExistence type="predicted"/>
<feature type="chain" id="PRO_5015481777" description="SH3 domain-containing protein" evidence="2">
    <location>
        <begin position="30"/>
        <end position="153"/>
    </location>
</feature>
<keyword evidence="2" id="KW-0732">Signal</keyword>
<reference evidence="3 4" key="1">
    <citation type="submission" date="2018-03" db="EMBL/GenBank/DDBJ databases">
        <title>Genomic Encyclopedia of Type Strains, Phase III (KMG-III): the genomes of soil and plant-associated and newly described type strains.</title>
        <authorList>
            <person name="Whitman W."/>
        </authorList>
    </citation>
    <scope>NUCLEOTIDE SEQUENCE [LARGE SCALE GENOMIC DNA]</scope>
    <source>
        <strain evidence="3 4">CGMCC 4.7104</strain>
    </source>
</reference>
<dbReference type="Proteomes" id="UP000238312">
    <property type="component" value="Unassembled WGS sequence"/>
</dbReference>
<sequence>MFKTSTLFAASVIAALVAVSPLTSSSANATSTTSTTTSATGSTGSTGSTVRATSATSATGKARASACRKIVITGVRVGVREFAFTNGDVLRVRNTGSTLTSCGVLRGNGSNGYADKCGRSGRDWFQVTIPATRNWLGQSVTRGFVPVTCARVR</sequence>
<dbReference type="RefSeq" id="WP_181308867.1">
    <property type="nucleotide sequence ID" value="NZ_PVNG01000049.1"/>
</dbReference>
<protein>
    <recommendedName>
        <fullName evidence="5">SH3 domain-containing protein</fullName>
    </recommendedName>
</protein>
<gene>
    <name evidence="3" type="ORF">B0I32_1495</name>
</gene>
<organism evidence="3 4">
    <name type="scientific">Nonomuraea fuscirosea</name>
    <dbReference type="NCBI Taxonomy" id="1291556"/>
    <lineage>
        <taxon>Bacteria</taxon>
        <taxon>Bacillati</taxon>
        <taxon>Actinomycetota</taxon>
        <taxon>Actinomycetes</taxon>
        <taxon>Streptosporangiales</taxon>
        <taxon>Streptosporangiaceae</taxon>
        <taxon>Nonomuraea</taxon>
    </lineage>
</organism>
<evidence type="ECO:0000256" key="2">
    <source>
        <dbReference type="SAM" id="SignalP"/>
    </source>
</evidence>
<evidence type="ECO:0000256" key="1">
    <source>
        <dbReference type="SAM" id="MobiDB-lite"/>
    </source>
</evidence>
<evidence type="ECO:0008006" key="5">
    <source>
        <dbReference type="Google" id="ProtNLM"/>
    </source>
</evidence>
<comment type="caution">
    <text evidence="3">The sequence shown here is derived from an EMBL/GenBank/DDBJ whole genome shotgun (WGS) entry which is preliminary data.</text>
</comment>
<feature type="signal peptide" evidence="2">
    <location>
        <begin position="1"/>
        <end position="29"/>
    </location>
</feature>
<evidence type="ECO:0000313" key="3">
    <source>
        <dbReference type="EMBL" id="PRX44877.1"/>
    </source>
</evidence>
<name>A0A2T0LNQ2_9ACTN</name>
<accession>A0A2T0LNQ2</accession>
<evidence type="ECO:0000313" key="4">
    <source>
        <dbReference type="Proteomes" id="UP000238312"/>
    </source>
</evidence>
<keyword evidence="4" id="KW-1185">Reference proteome</keyword>